<evidence type="ECO:0000256" key="1">
    <source>
        <dbReference type="ARBA" id="ARBA00001968"/>
    </source>
</evidence>
<feature type="domain" description="PAS" evidence="10">
    <location>
        <begin position="123"/>
        <end position="148"/>
    </location>
</feature>
<comment type="similarity">
    <text evidence="3">Belongs to the cyclic nucleotide phosphodiesterase family. PDE8 subfamily.</text>
</comment>
<dbReference type="GO" id="GO:0004115">
    <property type="term" value="F:3',5'-cyclic-AMP phosphodiesterase activity"/>
    <property type="evidence" value="ECO:0007669"/>
    <property type="project" value="UniProtKB-EC"/>
</dbReference>
<dbReference type="UniPathway" id="UPA00762">
    <property type="reaction ID" value="UER00747"/>
</dbReference>
<dbReference type="GO" id="GO:0006198">
    <property type="term" value="P:cAMP catabolic process"/>
    <property type="evidence" value="ECO:0007669"/>
    <property type="project" value="UniProtKB-UniPathway"/>
</dbReference>
<dbReference type="InterPro" id="IPR057304">
    <property type="entry name" value="PDE8-like_REC_N"/>
</dbReference>
<dbReference type="Gene3D" id="1.10.1300.10">
    <property type="entry name" value="3'5'-cyclic nucleotide phosphodiesterase, catalytic domain"/>
    <property type="match status" value="2"/>
</dbReference>
<comment type="pathway">
    <text evidence="2">Purine metabolism; 3',5'-cyclic AMP degradation; AMP from 3',5'-cyclic AMP: step 1/1.</text>
</comment>
<comment type="caution">
    <text evidence="12">The sequence shown here is derived from an EMBL/GenBank/DDBJ whole genome shotgun (WGS) entry which is preliminary data.</text>
</comment>
<dbReference type="Gene3D" id="2.60.40.790">
    <property type="match status" value="1"/>
</dbReference>
<organism evidence="12 13">
    <name type="scientific">Frieseomelitta varia</name>
    <dbReference type="NCBI Taxonomy" id="561572"/>
    <lineage>
        <taxon>Eukaryota</taxon>
        <taxon>Metazoa</taxon>
        <taxon>Ecdysozoa</taxon>
        <taxon>Arthropoda</taxon>
        <taxon>Hexapoda</taxon>
        <taxon>Insecta</taxon>
        <taxon>Pterygota</taxon>
        <taxon>Neoptera</taxon>
        <taxon>Endopterygota</taxon>
        <taxon>Hymenoptera</taxon>
        <taxon>Apocrita</taxon>
        <taxon>Aculeata</taxon>
        <taxon>Apoidea</taxon>
        <taxon>Anthophila</taxon>
        <taxon>Apidae</taxon>
        <taxon>Frieseomelitta</taxon>
    </lineage>
</organism>
<dbReference type="SUPFAM" id="SSF109604">
    <property type="entry name" value="HD-domain/PDEase-like"/>
    <property type="match status" value="1"/>
</dbReference>
<evidence type="ECO:0000256" key="4">
    <source>
        <dbReference type="ARBA" id="ARBA00012276"/>
    </source>
</evidence>
<gene>
    <name evidence="12" type="ORF">E2986_11700</name>
</gene>
<feature type="domain" description="PDEase" evidence="11">
    <location>
        <begin position="334"/>
        <end position="756"/>
    </location>
</feature>
<dbReference type="Pfam" id="PF00233">
    <property type="entry name" value="PDEase_I"/>
    <property type="match status" value="2"/>
</dbReference>
<comment type="similarity">
    <text evidence="7 8">Belongs to the small heat shock protein (HSP20) family.</text>
</comment>
<dbReference type="InterPro" id="IPR036971">
    <property type="entry name" value="PDEase_catalytic_dom_sf"/>
</dbReference>
<evidence type="ECO:0000259" key="11">
    <source>
        <dbReference type="PROSITE" id="PS51845"/>
    </source>
</evidence>
<dbReference type="PROSITE" id="PS51845">
    <property type="entry name" value="PDEASE_I_2"/>
    <property type="match status" value="1"/>
</dbReference>
<dbReference type="Pfam" id="PF23198">
    <property type="entry name" value="PDE8A_N"/>
    <property type="match status" value="1"/>
</dbReference>
<dbReference type="InterPro" id="IPR001436">
    <property type="entry name" value="Alpha-crystallin/sHSP_animal"/>
</dbReference>
<dbReference type="SUPFAM" id="SSF49764">
    <property type="entry name" value="HSP20-like chaperones"/>
    <property type="match status" value="1"/>
</dbReference>
<evidence type="ECO:0000313" key="12">
    <source>
        <dbReference type="EMBL" id="KAF3424611.1"/>
    </source>
</evidence>
<evidence type="ECO:0000256" key="2">
    <source>
        <dbReference type="ARBA" id="ARBA00004703"/>
    </source>
</evidence>
<dbReference type="InterPro" id="IPR035965">
    <property type="entry name" value="PAS-like_dom_sf"/>
</dbReference>
<dbReference type="InterPro" id="IPR008978">
    <property type="entry name" value="HSP20-like_chaperone"/>
</dbReference>
<accession>A0A833S040</accession>
<dbReference type="SUPFAM" id="SSF55785">
    <property type="entry name" value="PYP-like sensor domain (PAS domain)"/>
    <property type="match status" value="1"/>
</dbReference>
<keyword evidence="5" id="KW-0479">Metal-binding</keyword>
<dbReference type="Proteomes" id="UP000655588">
    <property type="component" value="Unassembled WGS sequence"/>
</dbReference>
<dbReference type="GO" id="GO:0007165">
    <property type="term" value="P:signal transduction"/>
    <property type="evidence" value="ECO:0007669"/>
    <property type="project" value="InterPro"/>
</dbReference>
<dbReference type="EC" id="3.1.4.53" evidence="4"/>
<dbReference type="Pfam" id="PF00011">
    <property type="entry name" value="HSP20"/>
    <property type="match status" value="1"/>
</dbReference>
<dbReference type="GO" id="GO:0046872">
    <property type="term" value="F:metal ion binding"/>
    <property type="evidence" value="ECO:0007669"/>
    <property type="project" value="UniProtKB-KW"/>
</dbReference>
<evidence type="ECO:0000256" key="8">
    <source>
        <dbReference type="RuleBase" id="RU003616"/>
    </source>
</evidence>
<dbReference type="PANTHER" id="PTHR11347">
    <property type="entry name" value="CYCLIC NUCLEOTIDE PHOSPHODIESTERASE"/>
    <property type="match status" value="1"/>
</dbReference>
<proteinExistence type="inferred from homology"/>
<evidence type="ECO:0000259" key="9">
    <source>
        <dbReference type="PROSITE" id="PS01031"/>
    </source>
</evidence>
<feature type="domain" description="SHSP" evidence="9">
    <location>
        <begin position="819"/>
        <end position="928"/>
    </location>
</feature>
<dbReference type="EMBL" id="WNWW01000455">
    <property type="protein sequence ID" value="KAF3424611.1"/>
    <property type="molecule type" value="Genomic_DNA"/>
</dbReference>
<keyword evidence="6" id="KW-0378">Hydrolase</keyword>
<dbReference type="PRINTS" id="PR00299">
    <property type="entry name" value="ACRYSTALLIN"/>
</dbReference>
<evidence type="ECO:0000256" key="3">
    <source>
        <dbReference type="ARBA" id="ARBA00006437"/>
    </source>
</evidence>
<keyword evidence="13" id="KW-1185">Reference proteome</keyword>
<reference evidence="12" key="1">
    <citation type="submission" date="2019-11" db="EMBL/GenBank/DDBJ databases">
        <title>The nuclear and mitochondrial genomes of Frieseomelitta varia - a highly eusocial stingless bee (Meliponini) with a permanently sterile worker caste.</title>
        <authorList>
            <person name="Freitas F.C.P."/>
            <person name="Lourenco A.P."/>
            <person name="Nunes F.M.F."/>
            <person name="Paschoal A.R."/>
            <person name="Abreu F.C.P."/>
            <person name="Barbin F.O."/>
            <person name="Bataglia L."/>
            <person name="Cardoso-Junior C.A.M."/>
            <person name="Cervoni M.S."/>
            <person name="Silva S.R."/>
            <person name="Dalarmi F."/>
            <person name="Del Lama M.A."/>
            <person name="Depintor T.S."/>
            <person name="Ferreira K.M."/>
            <person name="Goria P.S."/>
            <person name="Jaskot M.C."/>
            <person name="Lago D.C."/>
            <person name="Luna-Lucena D."/>
            <person name="Moda L.M."/>
            <person name="Nascimento L."/>
            <person name="Pedrino M."/>
            <person name="Rabico F.O."/>
            <person name="Sanches F.C."/>
            <person name="Santos D.E."/>
            <person name="Santos C.G."/>
            <person name="Vieira J."/>
            <person name="Lopes T.F."/>
            <person name="Barchuk A.R."/>
            <person name="Hartfelder K."/>
            <person name="Simoes Z.L.P."/>
            <person name="Bitondi M.M.G."/>
            <person name="Pinheiro D.G."/>
        </authorList>
    </citation>
    <scope>NUCLEOTIDE SEQUENCE</scope>
    <source>
        <strain evidence="12">USP_RPSP 00005682</strain>
        <tissue evidence="12">Whole individual</tissue>
    </source>
</reference>
<dbReference type="SMART" id="SM00471">
    <property type="entry name" value="HDc"/>
    <property type="match status" value="1"/>
</dbReference>
<dbReference type="InterPro" id="IPR000014">
    <property type="entry name" value="PAS"/>
</dbReference>
<name>A0A833S040_9HYME</name>
<evidence type="ECO:0000256" key="6">
    <source>
        <dbReference type="ARBA" id="ARBA00022801"/>
    </source>
</evidence>
<dbReference type="PROSITE" id="PS50112">
    <property type="entry name" value="PAS"/>
    <property type="match status" value="1"/>
</dbReference>
<sequence length="945" mass="108569">MNRGRYVEEGQGIVHEILLVFPKDDQQMDILANTSRRLGWSVSAAKDMEKAVESFQDRGHELVIIDYRGQRSAEADMICRAIRSSPVYHNSVIIALVKKSFLMHGEKDKIVMLDLLETGFSRFVNKISEKLLGYKTSEILGKSITDIVIYDNFILMEQHISKGREFEGNMNCKRKDNQTITISCRVIPYSISLKKPNYYIYIYDTTYLSENIELLSSAMQPRGTVVSQRKMSEIKSIEGRRRSSIRKLHSLQLEAPITKVITLLSNAIMELENPETAAQIEKAIDILKTTELYEPTVREDADPLTTEFVEALLSSPKKARESRRSSVESARFFAERSVNDVPSLHMQIKGFKNPQEITDVLEKCLEWDFDIFKLETLTESRPLLFLGMTIMNVYRVPARLGCDEKIVQKWLTIIEMNYKVRNSYHNSTHAADVLQATARFMQSERLKLILEPLDEVAALIAAAAHDIDHPGRSSQHASIDFSQFLCNSNNKLAILYNDLSVLESHHAALTFKLSLSDDSVNIFQVSHRETILLTNFRSKGQRDFTCIVILVEFGKGFIQTSSSNDHRHDPGHRDDEAFRTFGKVHECVQREDNGQPTHGRNNGHLCLFCSSFEVDAVLFFVYPDAVDMSVVLQPENVVLVKRMMIKCADVSNPTRPLRFCIEWARRIAEEYFNQCVFDVLRCLNLLQTDEEKKLRLPVLMPMFDRSTCSIPKSQIGFVDFIINDMIEAWDAFIDMPEMVGYMRHNYDKWKEYNMSVVPLMFRDWWDDFDRPVSRLMDQHFGRALNRDELLSRFSDLGLERPPLRSIFRDRYYRPWRNVARQASSGSSTIQIDSKNNFQVILDVQQFSPEEITVKTVGNDVIVEAKHEERQDEHGFVSRHFVRRYVLPPSHDVINITSSLSSDGVLTITAPKKEETPSGTERVIEITKTGMPASKPVQVETATEEK</sequence>
<evidence type="ECO:0000256" key="7">
    <source>
        <dbReference type="PROSITE-ProRule" id="PRU00285"/>
    </source>
</evidence>
<dbReference type="CDD" id="cd06526">
    <property type="entry name" value="metazoan_ACD"/>
    <property type="match status" value="1"/>
</dbReference>
<evidence type="ECO:0000256" key="5">
    <source>
        <dbReference type="ARBA" id="ARBA00022723"/>
    </source>
</evidence>
<comment type="cofactor">
    <cofactor evidence="1">
        <name>a divalent metal cation</name>
        <dbReference type="ChEBI" id="CHEBI:60240"/>
    </cofactor>
</comment>
<dbReference type="PROSITE" id="PS01031">
    <property type="entry name" value="SHSP"/>
    <property type="match status" value="1"/>
</dbReference>
<evidence type="ECO:0000313" key="13">
    <source>
        <dbReference type="Proteomes" id="UP000655588"/>
    </source>
</evidence>
<protein>
    <recommendedName>
        <fullName evidence="4">3',5'-cyclic-AMP phosphodiesterase</fullName>
        <ecNumber evidence="4">3.1.4.53</ecNumber>
    </recommendedName>
</protein>
<dbReference type="AlphaFoldDB" id="A0A833S040"/>
<evidence type="ECO:0000259" key="10">
    <source>
        <dbReference type="PROSITE" id="PS50112"/>
    </source>
</evidence>
<dbReference type="InterPro" id="IPR002068">
    <property type="entry name" value="A-crystallin/Hsp20_dom"/>
</dbReference>
<dbReference type="Gene3D" id="3.30.450.20">
    <property type="entry name" value="PAS domain"/>
    <property type="match status" value="1"/>
</dbReference>
<dbReference type="GO" id="GO:0009408">
    <property type="term" value="P:response to heat"/>
    <property type="evidence" value="ECO:0007669"/>
    <property type="project" value="UniProtKB-ARBA"/>
</dbReference>
<dbReference type="InterPro" id="IPR002073">
    <property type="entry name" value="PDEase_catalytic_dom"/>
</dbReference>
<dbReference type="InterPro" id="IPR003607">
    <property type="entry name" value="HD/PDEase_dom"/>
</dbReference>